<proteinExistence type="predicted"/>
<comment type="caution">
    <text evidence="4">The sequence shown here is derived from an EMBL/GenBank/DDBJ whole genome shotgun (WGS) entry which is preliminary data.</text>
</comment>
<evidence type="ECO:0000313" key="5">
    <source>
        <dbReference type="Proteomes" id="UP000814176"/>
    </source>
</evidence>
<accession>A0ABQ8KNM6</accession>
<keyword evidence="1" id="KW-0175">Coiled coil</keyword>
<reference evidence="4 5" key="1">
    <citation type="journal article" date="2021" name="Environ. Microbiol.">
        <title>Gene family expansions and transcriptome signatures uncover fungal adaptations to wood decay.</title>
        <authorList>
            <person name="Hage H."/>
            <person name="Miyauchi S."/>
            <person name="Viragh M."/>
            <person name="Drula E."/>
            <person name="Min B."/>
            <person name="Chaduli D."/>
            <person name="Navarro D."/>
            <person name="Favel A."/>
            <person name="Norest M."/>
            <person name="Lesage-Meessen L."/>
            <person name="Balint B."/>
            <person name="Merenyi Z."/>
            <person name="de Eugenio L."/>
            <person name="Morin E."/>
            <person name="Martinez A.T."/>
            <person name="Baldrian P."/>
            <person name="Stursova M."/>
            <person name="Martinez M.J."/>
            <person name="Novotny C."/>
            <person name="Magnuson J.K."/>
            <person name="Spatafora J.W."/>
            <person name="Maurice S."/>
            <person name="Pangilinan J."/>
            <person name="Andreopoulos W."/>
            <person name="LaButti K."/>
            <person name="Hundley H."/>
            <person name="Na H."/>
            <person name="Kuo A."/>
            <person name="Barry K."/>
            <person name="Lipzen A."/>
            <person name="Henrissat B."/>
            <person name="Riley R."/>
            <person name="Ahrendt S."/>
            <person name="Nagy L.G."/>
            <person name="Grigoriev I.V."/>
            <person name="Martin F."/>
            <person name="Rosso M.N."/>
        </authorList>
    </citation>
    <scope>NUCLEOTIDE SEQUENCE [LARGE SCALE GENOMIC DNA]</scope>
    <source>
        <strain evidence="4 5">CIRM-BRFM 1785</strain>
    </source>
</reference>
<name>A0ABQ8KNM6_9APHY</name>
<feature type="compositionally biased region" description="Low complexity" evidence="2">
    <location>
        <begin position="478"/>
        <end position="493"/>
    </location>
</feature>
<evidence type="ECO:0000256" key="1">
    <source>
        <dbReference type="SAM" id="Coils"/>
    </source>
</evidence>
<keyword evidence="3" id="KW-0732">Signal</keyword>
<dbReference type="RefSeq" id="XP_047781405.1">
    <property type="nucleotide sequence ID" value="XM_047928888.1"/>
</dbReference>
<evidence type="ECO:0000256" key="2">
    <source>
        <dbReference type="SAM" id="MobiDB-lite"/>
    </source>
</evidence>
<organism evidence="4 5">
    <name type="scientific">Rhodofomes roseus</name>
    <dbReference type="NCBI Taxonomy" id="34475"/>
    <lineage>
        <taxon>Eukaryota</taxon>
        <taxon>Fungi</taxon>
        <taxon>Dikarya</taxon>
        <taxon>Basidiomycota</taxon>
        <taxon>Agaricomycotina</taxon>
        <taxon>Agaricomycetes</taxon>
        <taxon>Polyporales</taxon>
        <taxon>Rhodofomes</taxon>
    </lineage>
</organism>
<protein>
    <submittedName>
        <fullName evidence="4">Uncharacterized protein</fullName>
    </submittedName>
</protein>
<keyword evidence="5" id="KW-1185">Reference proteome</keyword>
<feature type="region of interest" description="Disordered" evidence="2">
    <location>
        <begin position="453"/>
        <end position="500"/>
    </location>
</feature>
<feature type="signal peptide" evidence="3">
    <location>
        <begin position="1"/>
        <end position="16"/>
    </location>
</feature>
<dbReference type="Proteomes" id="UP000814176">
    <property type="component" value="Unassembled WGS sequence"/>
</dbReference>
<dbReference type="GeneID" id="72009620"/>
<gene>
    <name evidence="4" type="ORF">C8Q71DRAFT_905171</name>
</gene>
<feature type="region of interest" description="Disordered" evidence="2">
    <location>
        <begin position="550"/>
        <end position="625"/>
    </location>
</feature>
<sequence length="625" mass="70147">MRRLLLLLRVYHVVVWRHTVELKTKLRRTTQDYTETLETLSVLSADHESLLIGYEAALEDGQDLCQELAYQHDKLCEAEDEIAEWQTVAEGVCFSHTQEMNEFEMTKANMSKTISDLLVFLHLLWWFSMALKAEFAARGRLDREDILALRRRLMLVENANFAVAKALAKWRALYEESEVALQEVVELYSQQRITYQAHSRQLLTGLLLLWRYSRNLGQELFDARFRMYMCPVSCRRTSDDVSLLPAPQPPRALLLPADSMEGINESDLTAEQILSLRFSRTNIAYASLSVQYELLHTELDDVYEDLREAQQERVAEKEKLQADLSDARKAIEELRTASGAESGKLRSALDEAEKTIMTLRAAKDTAEEELKNKRNEMVLARVTVQQMRAEVEETKRNLESRVVEWSAFAAGSGRPMLLSEPRDDGDFLAAAGQGVIPLDRRQSPPMLMERRDRTPLLDAPEMVTHPPSASAPIERRMPSGSSSSSQSHSHPSGLALAGLQPPMVCTPSPSHAVSSVIGMPGAIDFPETPVPFRPNISLYSGSPHPIVQPRPVSAQQSSTLFARPRSPRLVIEANSDSDDESPVAYDSDNESPVITDSDNEFPVASDRSSSPEQGYFTPALQASEF</sequence>
<feature type="coiled-coil region" evidence="1">
    <location>
        <begin position="292"/>
        <end position="404"/>
    </location>
</feature>
<feature type="chain" id="PRO_5046969772" evidence="3">
    <location>
        <begin position="17"/>
        <end position="625"/>
    </location>
</feature>
<dbReference type="EMBL" id="JADCUA010000005">
    <property type="protein sequence ID" value="KAH9839755.1"/>
    <property type="molecule type" value="Genomic_DNA"/>
</dbReference>
<evidence type="ECO:0000313" key="4">
    <source>
        <dbReference type="EMBL" id="KAH9839755.1"/>
    </source>
</evidence>
<evidence type="ECO:0000256" key="3">
    <source>
        <dbReference type="SAM" id="SignalP"/>
    </source>
</evidence>